<gene>
    <name evidence="2" type="ORF">OSB04_019082</name>
</gene>
<evidence type="ECO:0000313" key="2">
    <source>
        <dbReference type="EMBL" id="KAJ9546539.1"/>
    </source>
</evidence>
<evidence type="ECO:0000313" key="3">
    <source>
        <dbReference type="Proteomes" id="UP001172457"/>
    </source>
</evidence>
<organism evidence="2 3">
    <name type="scientific">Centaurea solstitialis</name>
    <name type="common">yellow star-thistle</name>
    <dbReference type="NCBI Taxonomy" id="347529"/>
    <lineage>
        <taxon>Eukaryota</taxon>
        <taxon>Viridiplantae</taxon>
        <taxon>Streptophyta</taxon>
        <taxon>Embryophyta</taxon>
        <taxon>Tracheophyta</taxon>
        <taxon>Spermatophyta</taxon>
        <taxon>Magnoliopsida</taxon>
        <taxon>eudicotyledons</taxon>
        <taxon>Gunneridae</taxon>
        <taxon>Pentapetalae</taxon>
        <taxon>asterids</taxon>
        <taxon>campanulids</taxon>
        <taxon>Asterales</taxon>
        <taxon>Asteraceae</taxon>
        <taxon>Carduoideae</taxon>
        <taxon>Cardueae</taxon>
        <taxon>Centaureinae</taxon>
        <taxon>Centaurea</taxon>
    </lineage>
</organism>
<dbReference type="Proteomes" id="UP001172457">
    <property type="component" value="Chromosome 5"/>
</dbReference>
<sequence length="72" mass="8076">MAENRKSSRNVDREIRKEEESEAISGEFVIENGECEDLINGVEEFKGKPLNLSRCKSLPGRTGDKHFSSFGS</sequence>
<dbReference type="EMBL" id="JARYMX010000005">
    <property type="protein sequence ID" value="KAJ9546539.1"/>
    <property type="molecule type" value="Genomic_DNA"/>
</dbReference>
<feature type="region of interest" description="Disordered" evidence="1">
    <location>
        <begin position="1"/>
        <end position="22"/>
    </location>
</feature>
<evidence type="ECO:0000256" key="1">
    <source>
        <dbReference type="SAM" id="MobiDB-lite"/>
    </source>
</evidence>
<comment type="caution">
    <text evidence="2">The sequence shown here is derived from an EMBL/GenBank/DDBJ whole genome shotgun (WGS) entry which is preliminary data.</text>
</comment>
<dbReference type="AlphaFoldDB" id="A0AA38SPM0"/>
<feature type="compositionally biased region" description="Basic and acidic residues" evidence="1">
    <location>
        <begin position="1"/>
        <end position="19"/>
    </location>
</feature>
<protein>
    <submittedName>
        <fullName evidence="2">Uncharacterized protein</fullName>
    </submittedName>
</protein>
<keyword evidence="3" id="KW-1185">Reference proteome</keyword>
<accession>A0AA38SPM0</accession>
<reference evidence="2" key="1">
    <citation type="submission" date="2023-03" db="EMBL/GenBank/DDBJ databases">
        <title>Chromosome-scale reference genome and RAD-based genetic map of yellow starthistle (Centaurea solstitialis) reveal putative structural variation and QTLs associated with invader traits.</title>
        <authorList>
            <person name="Reatini B."/>
            <person name="Cang F.A."/>
            <person name="Jiang Q."/>
            <person name="Mckibben M.T.W."/>
            <person name="Barker M.S."/>
            <person name="Rieseberg L.H."/>
            <person name="Dlugosch K.M."/>
        </authorList>
    </citation>
    <scope>NUCLEOTIDE SEQUENCE</scope>
    <source>
        <strain evidence="2">CAN-66</strain>
        <tissue evidence="2">Leaf</tissue>
    </source>
</reference>
<name>A0AA38SPM0_9ASTR</name>
<proteinExistence type="predicted"/>